<evidence type="ECO:0000259" key="1">
    <source>
        <dbReference type="Pfam" id="PF08878"/>
    </source>
</evidence>
<proteinExistence type="predicted"/>
<dbReference type="GO" id="GO:0004518">
    <property type="term" value="F:nuclease activity"/>
    <property type="evidence" value="ECO:0007669"/>
    <property type="project" value="InterPro"/>
</dbReference>
<dbReference type="InterPro" id="IPR014976">
    <property type="entry name" value="AbpA_HamA_C"/>
</dbReference>
<organism evidence="3 4">
    <name type="scientific">Serratia proteamaculans</name>
    <dbReference type="NCBI Taxonomy" id="28151"/>
    <lineage>
        <taxon>Bacteria</taxon>
        <taxon>Pseudomonadati</taxon>
        <taxon>Pseudomonadota</taxon>
        <taxon>Gammaproteobacteria</taxon>
        <taxon>Enterobacterales</taxon>
        <taxon>Yersiniaceae</taxon>
        <taxon>Serratia</taxon>
    </lineage>
</organism>
<accession>A0A5Q2VFI3</accession>
<name>A0A5Q2VFI3_SERPR</name>
<dbReference type="Proteomes" id="UP000381260">
    <property type="component" value="Chromosome"/>
</dbReference>
<evidence type="ECO:0000259" key="2">
    <source>
        <dbReference type="Pfam" id="PF14130"/>
    </source>
</evidence>
<evidence type="ECO:0000313" key="4">
    <source>
        <dbReference type="Proteomes" id="UP000381260"/>
    </source>
</evidence>
<gene>
    <name evidence="3" type="ORF">GHV41_19780</name>
</gene>
<reference evidence="3 4" key="1">
    <citation type="submission" date="2019-11" db="EMBL/GenBank/DDBJ databases">
        <title>The Phosphoenolpyruvate Phosphotransferase System Regulates Serratia proteamaculans 336X Biofilm Formation and Wheat Roots colonization.</title>
        <authorList>
            <person name="Liu F."/>
        </authorList>
    </citation>
    <scope>NUCLEOTIDE SEQUENCE [LARGE SCALE GENOMIC DNA]</scope>
    <source>
        <strain evidence="3 4">336X</strain>
    </source>
</reference>
<dbReference type="AlphaFoldDB" id="A0A5Q2VFI3"/>
<dbReference type="EMBL" id="CP045913">
    <property type="protein sequence ID" value="QGH62934.1"/>
    <property type="molecule type" value="Genomic_DNA"/>
</dbReference>
<dbReference type="InterPro" id="IPR025382">
    <property type="entry name" value="Cap4-like_endonuclease_dom"/>
</dbReference>
<feature type="domain" description="CD-NTase associated protein 4-like DNA endonuclease" evidence="2">
    <location>
        <begin position="13"/>
        <end position="195"/>
    </location>
</feature>
<evidence type="ECO:0000313" key="3">
    <source>
        <dbReference type="EMBL" id="QGH62934.1"/>
    </source>
</evidence>
<dbReference type="Pfam" id="PF08878">
    <property type="entry name" value="HamA"/>
    <property type="match status" value="1"/>
</dbReference>
<sequence>METGLDNMDTNDSGGVGAKKGFLFQDYVAAYYVTKMLRDKRIKGVCCEVKDDIDIIYEKHVKYIQIKTTDSNSKWGVKELCERTKKKDTNRYNNDSIVHKSIQCDSSKIYEGTFKIITNRDVDSKLTFLKIKNTNRYNKINERDALLKSLARIIKCFKSDNGHDVEYWIDHCSWQVFQDCEHLKLLALANIRGAASDDGFILDPVREEIQILEHILTEVVSLSAVSKKTNISEDKTYFRRDLINWFKSEIEIINQNRPRRVYSRQNKDLPKVLIHLHDYNFSEVTTTLGSGYYQCYDRKSYRFDFISDTLMKWLPEILLRPEELSGIKPTSLLSHVSNIYKSIQDGSIDVSTFMGKTLLHSMLRSHSLSQPIPASLYMERNGDVIEFDNVHIVKNENCPDELWLGLSHMLDGDMRGVISYSFEKIERFIDTNADKHRDIILDIKSDDYLIKHDIDDMLDSTYSINDSLPRIRFVIFIGYKSTVQGLHVINGYEDALKEEVELHFLDFISNLKENYCDLLDLNFIIYLYPVPCIYTLIEKFKGKITRGSDE</sequence>
<feature type="domain" description="Anti-bacteriophage protein A/HamA C-terminal" evidence="1">
    <location>
        <begin position="289"/>
        <end position="542"/>
    </location>
</feature>
<dbReference type="Pfam" id="PF14130">
    <property type="entry name" value="Cap4_nuclease"/>
    <property type="match status" value="1"/>
</dbReference>
<protein>
    <submittedName>
        <fullName evidence="3">DUF4297 domain-containing protein</fullName>
    </submittedName>
</protein>